<accession>A0A2H3D2S3</accession>
<evidence type="ECO:0000313" key="3">
    <source>
        <dbReference type="Proteomes" id="UP000217790"/>
    </source>
</evidence>
<dbReference type="InterPro" id="IPR027417">
    <property type="entry name" value="P-loop_NTPase"/>
</dbReference>
<evidence type="ECO:0000313" key="2">
    <source>
        <dbReference type="EMBL" id="PBK89581.1"/>
    </source>
</evidence>
<dbReference type="OrthoDB" id="3051194at2759"/>
<dbReference type="STRING" id="47427.A0A2H3D2S3"/>
<reference evidence="3" key="1">
    <citation type="journal article" date="2017" name="Nat. Ecol. Evol.">
        <title>Genome expansion and lineage-specific genetic innovations in the forest pathogenic fungi Armillaria.</title>
        <authorList>
            <person name="Sipos G."/>
            <person name="Prasanna A.N."/>
            <person name="Walter M.C."/>
            <person name="O'Connor E."/>
            <person name="Balint B."/>
            <person name="Krizsan K."/>
            <person name="Kiss B."/>
            <person name="Hess J."/>
            <person name="Varga T."/>
            <person name="Slot J."/>
            <person name="Riley R."/>
            <person name="Boka B."/>
            <person name="Rigling D."/>
            <person name="Barry K."/>
            <person name="Lee J."/>
            <person name="Mihaltcheva S."/>
            <person name="LaButti K."/>
            <person name="Lipzen A."/>
            <person name="Waldron R."/>
            <person name="Moloney N.M."/>
            <person name="Sperisen C."/>
            <person name="Kredics L."/>
            <person name="Vagvoelgyi C."/>
            <person name="Patrignani A."/>
            <person name="Fitzpatrick D."/>
            <person name="Nagy I."/>
            <person name="Doyle S."/>
            <person name="Anderson J.B."/>
            <person name="Grigoriev I.V."/>
            <person name="Gueldener U."/>
            <person name="Muensterkoetter M."/>
            <person name="Nagy L.G."/>
        </authorList>
    </citation>
    <scope>NUCLEOTIDE SEQUENCE [LARGE SCALE GENOMIC DNA]</scope>
    <source>
        <strain evidence="3">Ar21-2</strain>
    </source>
</reference>
<dbReference type="InParanoid" id="A0A2H3D2S3"/>
<organism evidence="2 3">
    <name type="scientific">Armillaria gallica</name>
    <name type="common">Bulbous honey fungus</name>
    <name type="synonym">Armillaria bulbosa</name>
    <dbReference type="NCBI Taxonomy" id="47427"/>
    <lineage>
        <taxon>Eukaryota</taxon>
        <taxon>Fungi</taxon>
        <taxon>Dikarya</taxon>
        <taxon>Basidiomycota</taxon>
        <taxon>Agaricomycotina</taxon>
        <taxon>Agaricomycetes</taxon>
        <taxon>Agaricomycetidae</taxon>
        <taxon>Agaricales</taxon>
        <taxon>Marasmiineae</taxon>
        <taxon>Physalacriaceae</taxon>
        <taxon>Armillaria</taxon>
    </lineage>
</organism>
<protein>
    <submittedName>
        <fullName evidence="2">Uncharacterized protein</fullName>
    </submittedName>
</protein>
<gene>
    <name evidence="2" type="ORF">ARMGADRAFT_1083557</name>
</gene>
<sequence>MNISSNVNAIAYEEEELDAGSDVTPKWKPFSSLKDVLPETLKAMQALQTQQHDRRARGSPVASSRPRSSDAKPYGPESPSTYDFLVRACTGTGKTLTFLVPIIEARVRAVENARQKRVLEVINRSTPRRIVTYCCANPNKRDSLHLDAWAYFHSFNIEGVGNKIPLFPSVSSVANG</sequence>
<name>A0A2H3D2S3_ARMGA</name>
<dbReference type="SUPFAM" id="SSF52540">
    <property type="entry name" value="P-loop containing nucleoside triphosphate hydrolases"/>
    <property type="match status" value="1"/>
</dbReference>
<dbReference type="Gene3D" id="3.40.50.300">
    <property type="entry name" value="P-loop containing nucleotide triphosphate hydrolases"/>
    <property type="match status" value="1"/>
</dbReference>
<proteinExistence type="predicted"/>
<keyword evidence="3" id="KW-1185">Reference proteome</keyword>
<dbReference type="AlphaFoldDB" id="A0A2H3D2S3"/>
<evidence type="ECO:0000256" key="1">
    <source>
        <dbReference type="SAM" id="MobiDB-lite"/>
    </source>
</evidence>
<dbReference type="Proteomes" id="UP000217790">
    <property type="component" value="Unassembled WGS sequence"/>
</dbReference>
<dbReference type="EMBL" id="KZ293668">
    <property type="protein sequence ID" value="PBK89581.1"/>
    <property type="molecule type" value="Genomic_DNA"/>
</dbReference>
<feature type="region of interest" description="Disordered" evidence="1">
    <location>
        <begin position="47"/>
        <end position="77"/>
    </location>
</feature>